<reference evidence="2 3" key="1">
    <citation type="submission" date="2015-08" db="EMBL/GenBank/DDBJ databases">
        <title>Emmonsia species relationships and genome sequence.</title>
        <authorList>
            <person name="Cuomo C.A."/>
            <person name="Schwartz I.S."/>
            <person name="Kenyon C."/>
            <person name="De Hoog G.S."/>
            <person name="Govender N.P."/>
            <person name="Botha A."/>
            <person name="Moreno L."/>
            <person name="De Vries M."/>
            <person name="Munoz J.F."/>
            <person name="Stielow J.B."/>
        </authorList>
    </citation>
    <scope>NUCLEOTIDE SEQUENCE [LARGE SCALE GENOMIC DNA]</scope>
    <source>
        <strain evidence="2 3">EI222</strain>
    </source>
</reference>
<dbReference type="VEuPathDB" id="FungiDB:ACJ73_07743"/>
<evidence type="ECO:0000256" key="1">
    <source>
        <dbReference type="SAM" id="MobiDB-lite"/>
    </source>
</evidence>
<keyword evidence="3" id="KW-1185">Reference proteome</keyword>
<accession>A0A1J9R017</accession>
<dbReference type="EMBL" id="LGTZ01001642">
    <property type="protein sequence ID" value="OJD20917.1"/>
    <property type="molecule type" value="Genomic_DNA"/>
</dbReference>
<organism evidence="2 3">
    <name type="scientific">Blastomyces percursus</name>
    <dbReference type="NCBI Taxonomy" id="1658174"/>
    <lineage>
        <taxon>Eukaryota</taxon>
        <taxon>Fungi</taxon>
        <taxon>Dikarya</taxon>
        <taxon>Ascomycota</taxon>
        <taxon>Pezizomycotina</taxon>
        <taxon>Eurotiomycetes</taxon>
        <taxon>Eurotiomycetidae</taxon>
        <taxon>Onygenales</taxon>
        <taxon>Ajellomycetaceae</taxon>
        <taxon>Blastomyces</taxon>
    </lineage>
</organism>
<evidence type="ECO:0000313" key="2">
    <source>
        <dbReference type="EMBL" id="OJD20917.1"/>
    </source>
</evidence>
<feature type="region of interest" description="Disordered" evidence="1">
    <location>
        <begin position="89"/>
        <end position="108"/>
    </location>
</feature>
<protein>
    <submittedName>
        <fullName evidence="2">Uncharacterized protein</fullName>
    </submittedName>
</protein>
<feature type="non-terminal residue" evidence="2">
    <location>
        <position position="152"/>
    </location>
</feature>
<proteinExistence type="predicted"/>
<comment type="caution">
    <text evidence="2">The sequence shown here is derived from an EMBL/GenBank/DDBJ whole genome shotgun (WGS) entry which is preliminary data.</text>
</comment>
<sequence length="152" mass="17325">MAMGWFLRQFVYGFLLISFLITTNHRESHPQPKYYRLKHVTFYLGTLVITSSAGEFVSLQLHFTWPSYYIFLLEQDSREKDGGVVNYYTTRGGGQGASRSGTGSSTKSRIAVERYQQQQQRPEQPAAEIEMPLRNYQEGPCEIGCDDQAIGP</sequence>
<evidence type="ECO:0000313" key="3">
    <source>
        <dbReference type="Proteomes" id="UP000242791"/>
    </source>
</evidence>
<dbReference type="Proteomes" id="UP000242791">
    <property type="component" value="Unassembled WGS sequence"/>
</dbReference>
<dbReference type="AlphaFoldDB" id="A0A1J9R017"/>
<name>A0A1J9R017_9EURO</name>
<gene>
    <name evidence="2" type="ORF">ACJ73_07743</name>
</gene>
<feature type="compositionally biased region" description="Low complexity" evidence="1">
    <location>
        <begin position="97"/>
        <end position="108"/>
    </location>
</feature>